<dbReference type="EMBL" id="JAVHNQ010000003">
    <property type="protein sequence ID" value="KAK6353576.1"/>
    <property type="molecule type" value="Genomic_DNA"/>
</dbReference>
<proteinExistence type="predicted"/>
<keyword evidence="3" id="KW-1185">Reference proteome</keyword>
<dbReference type="Proteomes" id="UP001375240">
    <property type="component" value="Unassembled WGS sequence"/>
</dbReference>
<evidence type="ECO:0000313" key="2">
    <source>
        <dbReference type="EMBL" id="KAK6353576.1"/>
    </source>
</evidence>
<feature type="region of interest" description="Disordered" evidence="1">
    <location>
        <begin position="141"/>
        <end position="192"/>
    </location>
</feature>
<dbReference type="AlphaFoldDB" id="A0AAV9V140"/>
<comment type="caution">
    <text evidence="2">The sequence shown here is derived from an EMBL/GenBank/DDBJ whole genome shotgun (WGS) entry which is preliminary data.</text>
</comment>
<feature type="compositionally biased region" description="Basic and acidic residues" evidence="1">
    <location>
        <begin position="155"/>
        <end position="167"/>
    </location>
</feature>
<protein>
    <submittedName>
        <fullName evidence="2">Uncharacterized protein</fullName>
    </submittedName>
</protein>
<accession>A0AAV9V140</accession>
<evidence type="ECO:0000256" key="1">
    <source>
        <dbReference type="SAM" id="MobiDB-lite"/>
    </source>
</evidence>
<evidence type="ECO:0000313" key="3">
    <source>
        <dbReference type="Proteomes" id="UP001375240"/>
    </source>
</evidence>
<gene>
    <name evidence="2" type="ORF">TWF696_005538</name>
</gene>
<name>A0AAV9V140_9PEZI</name>
<feature type="compositionally biased region" description="Basic and acidic residues" evidence="1">
    <location>
        <begin position="176"/>
        <end position="192"/>
    </location>
</feature>
<organism evidence="2 3">
    <name type="scientific">Orbilia brochopaga</name>
    <dbReference type="NCBI Taxonomy" id="3140254"/>
    <lineage>
        <taxon>Eukaryota</taxon>
        <taxon>Fungi</taxon>
        <taxon>Dikarya</taxon>
        <taxon>Ascomycota</taxon>
        <taxon>Pezizomycotina</taxon>
        <taxon>Orbiliomycetes</taxon>
        <taxon>Orbiliales</taxon>
        <taxon>Orbiliaceae</taxon>
        <taxon>Orbilia</taxon>
    </lineage>
</organism>
<sequence>MSGLGQGLERLTLAQGLDVGKFGQGLADEAAQELEKVLIVKCTIINESSEKIVVDEANQKKHQGSVPAPAEVSCKDKVDFTVSPGEEIKYTIGNYSAKIVFDHDKKAPKLKLSDELEAKDTTIAVETTKVELEIEVETEEKTETTVTRSVGRPLPETKKTTVEKSETETATTSTETKCETKVKTEKDETKKTVTRKTETKREEVSLIWRFLDYKGE</sequence>
<reference evidence="2 3" key="1">
    <citation type="submission" date="2019-10" db="EMBL/GenBank/DDBJ databases">
        <authorList>
            <person name="Palmer J.M."/>
        </authorList>
    </citation>
    <scope>NUCLEOTIDE SEQUENCE [LARGE SCALE GENOMIC DNA]</scope>
    <source>
        <strain evidence="2 3">TWF696</strain>
    </source>
</reference>